<dbReference type="RefSeq" id="WP_013701588.1">
    <property type="nucleotide sequence ID" value="NC_015385.1"/>
</dbReference>
<dbReference type="STRING" id="869209.Tresu_1399"/>
<evidence type="ECO:0008006" key="3">
    <source>
        <dbReference type="Google" id="ProtNLM"/>
    </source>
</evidence>
<dbReference type="KEGG" id="tsu:Tresu_1399"/>
<evidence type="ECO:0000313" key="1">
    <source>
        <dbReference type="EMBL" id="AEB14305.1"/>
    </source>
</evidence>
<reference evidence="1 2" key="1">
    <citation type="journal article" date="2011" name="Stand. Genomic Sci.">
        <title>Complete genome sequence of Treponema succinifaciens type strain (6091).</title>
        <authorList>
            <person name="Han C."/>
            <person name="Gronow S."/>
            <person name="Teshima H."/>
            <person name="Lapidus A."/>
            <person name="Nolan M."/>
            <person name="Lucas S."/>
            <person name="Hammon N."/>
            <person name="Deshpande S."/>
            <person name="Cheng J.F."/>
            <person name="Zeytun A."/>
            <person name="Tapia R."/>
            <person name="Goodwin L."/>
            <person name="Pitluck S."/>
            <person name="Liolios K."/>
            <person name="Pagani I."/>
            <person name="Ivanova N."/>
            <person name="Mavromatis K."/>
            <person name="Mikhailova N."/>
            <person name="Huntemann M."/>
            <person name="Pati A."/>
            <person name="Chen A."/>
            <person name="Palaniappan K."/>
            <person name="Land M."/>
            <person name="Hauser L."/>
            <person name="Brambilla E.M."/>
            <person name="Rohde M."/>
            <person name="Goker M."/>
            <person name="Woyke T."/>
            <person name="Bristow J."/>
            <person name="Eisen J.A."/>
            <person name="Markowitz V."/>
            <person name="Hugenholtz P."/>
            <person name="Kyrpides N.C."/>
            <person name="Klenk H.P."/>
            <person name="Detter J.C."/>
        </authorList>
    </citation>
    <scope>NUCLEOTIDE SEQUENCE [LARGE SCALE GENOMIC DNA]</scope>
    <source>
        <strain evidence="2">ATCC 33096 / DSM 2489 / 6091</strain>
    </source>
</reference>
<dbReference type="HOGENOM" id="CLU_1767246_0_0_12"/>
<organism evidence="1 2">
    <name type="scientific">Treponema succinifaciens (strain ATCC 33096 / DSM 2489 / 6091)</name>
    <dbReference type="NCBI Taxonomy" id="869209"/>
    <lineage>
        <taxon>Bacteria</taxon>
        <taxon>Pseudomonadati</taxon>
        <taxon>Spirochaetota</taxon>
        <taxon>Spirochaetia</taxon>
        <taxon>Spirochaetales</taxon>
        <taxon>Treponemataceae</taxon>
        <taxon>Treponema</taxon>
    </lineage>
</organism>
<protein>
    <recommendedName>
        <fullName evidence="3">FlgN family protein</fullName>
    </recommendedName>
</protein>
<dbReference type="Proteomes" id="UP000006852">
    <property type="component" value="Chromosome"/>
</dbReference>
<dbReference type="AlphaFoldDB" id="F2NSR7"/>
<evidence type="ECO:0000313" key="2">
    <source>
        <dbReference type="Proteomes" id="UP000006852"/>
    </source>
</evidence>
<dbReference type="GeneID" id="302998561"/>
<sequence>MAEEKEIELISVLNEQERILDSMLMEQNKIHECVVKRSWAGLEEYVLNINELGSEFSKVDKFREKIASVSENIYFHPEVKDVFLRVKTKLSRSKVENDALAKYVSATKKFISEVMDQCASQQRNEIYSPNGTMRKNYAQSIVVNRSI</sequence>
<accession>F2NSR7</accession>
<name>F2NSR7_TRES6</name>
<keyword evidence="2" id="KW-1185">Reference proteome</keyword>
<gene>
    <name evidence="1" type="ordered locus">Tresu_1399</name>
</gene>
<dbReference type="OrthoDB" id="360957at2"/>
<dbReference type="eggNOG" id="ENOG5030UA7">
    <property type="taxonomic scope" value="Bacteria"/>
</dbReference>
<dbReference type="EMBL" id="CP002631">
    <property type="protein sequence ID" value="AEB14305.1"/>
    <property type="molecule type" value="Genomic_DNA"/>
</dbReference>
<proteinExistence type="predicted"/>
<reference evidence="2" key="2">
    <citation type="submission" date="2011-04" db="EMBL/GenBank/DDBJ databases">
        <title>The complete genome of chromosome of Treponema succinifaciens DSM 2489.</title>
        <authorList>
            <person name="Lucas S."/>
            <person name="Copeland A."/>
            <person name="Lapidus A."/>
            <person name="Bruce D."/>
            <person name="Goodwin L."/>
            <person name="Pitluck S."/>
            <person name="Peters L."/>
            <person name="Kyrpides N."/>
            <person name="Mavromatis K."/>
            <person name="Ivanova N."/>
            <person name="Ovchinnikova G."/>
            <person name="Teshima H."/>
            <person name="Detter J.C."/>
            <person name="Tapia R."/>
            <person name="Han C."/>
            <person name="Land M."/>
            <person name="Hauser L."/>
            <person name="Markowitz V."/>
            <person name="Cheng J.-F."/>
            <person name="Hugenholtz P."/>
            <person name="Woyke T."/>
            <person name="Wu D."/>
            <person name="Gronow S."/>
            <person name="Wellnitz S."/>
            <person name="Brambilla E."/>
            <person name="Klenk H.-P."/>
            <person name="Eisen J.A."/>
        </authorList>
    </citation>
    <scope>NUCLEOTIDE SEQUENCE [LARGE SCALE GENOMIC DNA]</scope>
    <source>
        <strain evidence="2">ATCC 33096 / DSM 2489 / 6091</strain>
    </source>
</reference>